<dbReference type="EMBL" id="LAZR01042039">
    <property type="protein sequence ID" value="KKL10497.1"/>
    <property type="molecule type" value="Genomic_DNA"/>
</dbReference>
<reference evidence="1" key="1">
    <citation type="journal article" date="2015" name="Nature">
        <title>Complex archaea that bridge the gap between prokaryotes and eukaryotes.</title>
        <authorList>
            <person name="Spang A."/>
            <person name="Saw J.H."/>
            <person name="Jorgensen S.L."/>
            <person name="Zaremba-Niedzwiedzka K."/>
            <person name="Martijn J."/>
            <person name="Lind A.E."/>
            <person name="van Eijk R."/>
            <person name="Schleper C."/>
            <person name="Guy L."/>
            <person name="Ettema T.J."/>
        </authorList>
    </citation>
    <scope>NUCLEOTIDE SEQUENCE</scope>
</reference>
<comment type="caution">
    <text evidence="1">The sequence shown here is derived from an EMBL/GenBank/DDBJ whole genome shotgun (WGS) entry which is preliminary data.</text>
</comment>
<organism evidence="1">
    <name type="scientific">marine sediment metagenome</name>
    <dbReference type="NCBI Taxonomy" id="412755"/>
    <lineage>
        <taxon>unclassified sequences</taxon>
        <taxon>metagenomes</taxon>
        <taxon>ecological metagenomes</taxon>
    </lineage>
</organism>
<dbReference type="AlphaFoldDB" id="A0A0F9B9L1"/>
<name>A0A0F9B9L1_9ZZZZ</name>
<protein>
    <submittedName>
        <fullName evidence="1">Uncharacterized protein</fullName>
    </submittedName>
</protein>
<evidence type="ECO:0000313" key="1">
    <source>
        <dbReference type="EMBL" id="KKL10497.1"/>
    </source>
</evidence>
<proteinExistence type="predicted"/>
<sequence>MTALGDLKGGGSQPFSFAFGISADNQV</sequence>
<feature type="non-terminal residue" evidence="1">
    <location>
        <position position="27"/>
    </location>
</feature>
<accession>A0A0F9B9L1</accession>
<gene>
    <name evidence="1" type="ORF">LCGC14_2555220</name>
</gene>